<reference evidence="1 2" key="1">
    <citation type="journal article" date="2011" name="J. Bacteriol.">
        <title>Complete genome sequence of Amycolicicoccus subflavus DQS3-9A1T, an actinomycete isolated from crude oil-polluted soil.</title>
        <authorList>
            <person name="Cai M."/>
            <person name="Chen W.M."/>
            <person name="Nie Y."/>
            <person name="Chi C.Q."/>
            <person name="Wang Y.N."/>
            <person name="Tang Y.Q."/>
            <person name="Li G.Y."/>
            <person name="Wu X.L."/>
        </authorList>
    </citation>
    <scope>NUCLEOTIDE SEQUENCE [LARGE SCALE GENOMIC DNA]</scope>
    <source>
        <strain evidence="2">DSM 45089 / DQS3-9A1</strain>
    </source>
</reference>
<dbReference type="KEGG" id="asd:AS9A_1829"/>
<gene>
    <name evidence="1" type="ordered locus">AS9A_1829</name>
</gene>
<dbReference type="Proteomes" id="UP000009235">
    <property type="component" value="Chromosome"/>
</dbReference>
<dbReference type="STRING" id="443218.AS9A_1829"/>
<sequence>MGRADALKHVVAERKDAVLRRSLEVVSGPDGYLVSGRESEVDGFTGRVIGESLGAASAVAVPARLLPAVTGSKTLARRTAVFVKVAPDAREILAARGVLPSGTGIFRTAIKGATAVRSAHLHWVASMLSPKSVLSAQLIYSLMSLRTAVRDTESAVERVGNAADSVLALAQASRAGDVIGHHRSLCRLLDTVDESGVLASADWEAVAPLGPMLEVTVERLRAHASRTLDSVPADAPVSARARHLGAAAVENRLGETLQLLAVAEESVYVWQQLRTERVRAEEPQHLEPILKSVQQQLQEHRDRDSDVVRAIREQLAGAGAIRVRDVPRWAAASKLRKAVSGLRDDLDQFAQAREGQLAGWLDEDAPERPATLGEVRRRAAGAGRVARSTLGSVGNQVSALSHIRGRSERPTT</sequence>
<dbReference type="EMBL" id="CP002786">
    <property type="protein sequence ID" value="AEF40278.1"/>
    <property type="molecule type" value="Genomic_DNA"/>
</dbReference>
<name>F6EMB8_HOYSD</name>
<dbReference type="OrthoDB" id="4456572at2"/>
<proteinExistence type="predicted"/>
<dbReference type="AlphaFoldDB" id="F6EMB8"/>
<organism evidence="1 2">
    <name type="scientific">Hoyosella subflava (strain DSM 45089 / JCM 17490 / NBRC 109087 / DQS3-9A1)</name>
    <name type="common">Amycolicicoccus subflavus</name>
    <dbReference type="NCBI Taxonomy" id="443218"/>
    <lineage>
        <taxon>Bacteria</taxon>
        <taxon>Bacillati</taxon>
        <taxon>Actinomycetota</taxon>
        <taxon>Actinomycetes</taxon>
        <taxon>Mycobacteriales</taxon>
        <taxon>Hoyosellaceae</taxon>
        <taxon>Hoyosella</taxon>
    </lineage>
</organism>
<accession>F6EMB8</accession>
<dbReference type="RefSeq" id="WP_013806627.1">
    <property type="nucleotide sequence ID" value="NC_015564.1"/>
</dbReference>
<keyword evidence="2" id="KW-1185">Reference proteome</keyword>
<protein>
    <submittedName>
        <fullName evidence="1">Uncharacterized protein</fullName>
    </submittedName>
</protein>
<dbReference type="eggNOG" id="ENOG502ZUJC">
    <property type="taxonomic scope" value="Bacteria"/>
</dbReference>
<evidence type="ECO:0000313" key="2">
    <source>
        <dbReference type="Proteomes" id="UP000009235"/>
    </source>
</evidence>
<dbReference type="HOGENOM" id="CLU_048415_0_0_11"/>
<evidence type="ECO:0000313" key="1">
    <source>
        <dbReference type="EMBL" id="AEF40278.1"/>
    </source>
</evidence>